<evidence type="ECO:0000256" key="1">
    <source>
        <dbReference type="SAM" id="MobiDB-lite"/>
    </source>
</evidence>
<protein>
    <submittedName>
        <fullName evidence="2">Uncharacterized protein</fullName>
    </submittedName>
</protein>
<evidence type="ECO:0000313" key="3">
    <source>
        <dbReference type="Proteomes" id="UP000249390"/>
    </source>
</evidence>
<reference evidence="2 3" key="1">
    <citation type="submission" date="2018-06" db="EMBL/GenBank/DDBJ databases">
        <title>The Genome of Cuscuta australis (Dodder) Provides Insight into the Evolution of Plant Parasitism.</title>
        <authorList>
            <person name="Liu H."/>
        </authorList>
    </citation>
    <scope>NUCLEOTIDE SEQUENCE [LARGE SCALE GENOMIC DNA]</scope>
    <source>
        <strain evidence="3">cv. Yunnan</strain>
        <tissue evidence="2">Vines</tissue>
    </source>
</reference>
<comment type="caution">
    <text evidence="2">The sequence shown here is derived from an EMBL/GenBank/DDBJ whole genome shotgun (WGS) entry which is preliminary data.</text>
</comment>
<feature type="region of interest" description="Disordered" evidence="1">
    <location>
        <begin position="33"/>
        <end position="65"/>
    </location>
</feature>
<dbReference type="EMBL" id="NQVE01000083">
    <property type="protein sequence ID" value="RAL49279.1"/>
    <property type="molecule type" value="Genomic_DNA"/>
</dbReference>
<sequence>MEQVTQRDNVQASKEELYYASVDGHDAKKRVFGVGKMSKTMRHEKSTSKRRRMSTSSAAESYAASQPSIVESVKGYIIQMLREPIAQTIMEEMHRLFGDRLPRREDGGDGAGSAPQC</sequence>
<feature type="compositionally biased region" description="Low complexity" evidence="1">
    <location>
        <begin position="54"/>
        <end position="65"/>
    </location>
</feature>
<dbReference type="AlphaFoldDB" id="A0A328DY38"/>
<dbReference type="Proteomes" id="UP000249390">
    <property type="component" value="Unassembled WGS sequence"/>
</dbReference>
<proteinExistence type="predicted"/>
<gene>
    <name evidence="2" type="ORF">DM860_017559</name>
</gene>
<organism evidence="2 3">
    <name type="scientific">Cuscuta australis</name>
    <dbReference type="NCBI Taxonomy" id="267555"/>
    <lineage>
        <taxon>Eukaryota</taxon>
        <taxon>Viridiplantae</taxon>
        <taxon>Streptophyta</taxon>
        <taxon>Embryophyta</taxon>
        <taxon>Tracheophyta</taxon>
        <taxon>Spermatophyta</taxon>
        <taxon>Magnoliopsida</taxon>
        <taxon>eudicotyledons</taxon>
        <taxon>Gunneridae</taxon>
        <taxon>Pentapetalae</taxon>
        <taxon>asterids</taxon>
        <taxon>lamiids</taxon>
        <taxon>Solanales</taxon>
        <taxon>Convolvulaceae</taxon>
        <taxon>Cuscuteae</taxon>
        <taxon>Cuscuta</taxon>
        <taxon>Cuscuta subgen. Grammica</taxon>
        <taxon>Cuscuta sect. Cleistogrammica</taxon>
    </lineage>
</organism>
<evidence type="ECO:0000313" key="2">
    <source>
        <dbReference type="EMBL" id="RAL49279.1"/>
    </source>
</evidence>
<name>A0A328DY38_9ASTE</name>
<keyword evidence="3" id="KW-1185">Reference proteome</keyword>
<accession>A0A328DY38</accession>